<comment type="subcellular location">
    <subcellularLocation>
        <location evidence="1">Membrane</location>
        <topology evidence="1">Multi-pass membrane protein</topology>
    </subcellularLocation>
</comment>
<gene>
    <name evidence="8" type="ORF">NXF25_001630</name>
</gene>
<evidence type="ECO:0000256" key="5">
    <source>
        <dbReference type="ARBA" id="ARBA00023136"/>
    </source>
</evidence>
<dbReference type="PANTHER" id="PTHR11119">
    <property type="entry name" value="XANTHINE-URACIL / VITAMIN C PERMEASE FAMILY MEMBER"/>
    <property type="match status" value="1"/>
</dbReference>
<keyword evidence="5 7" id="KW-0472">Membrane</keyword>
<comment type="caution">
    <text evidence="8">The sequence shown here is derived from an EMBL/GenBank/DDBJ whole genome shotgun (WGS) entry which is preliminary data.</text>
</comment>
<dbReference type="Proteomes" id="UP001474421">
    <property type="component" value="Unassembled WGS sequence"/>
</dbReference>
<organism evidence="8 9">
    <name type="scientific">Crotalus adamanteus</name>
    <name type="common">Eastern diamondback rattlesnake</name>
    <dbReference type="NCBI Taxonomy" id="8729"/>
    <lineage>
        <taxon>Eukaryota</taxon>
        <taxon>Metazoa</taxon>
        <taxon>Chordata</taxon>
        <taxon>Craniata</taxon>
        <taxon>Vertebrata</taxon>
        <taxon>Euteleostomi</taxon>
        <taxon>Lepidosauria</taxon>
        <taxon>Squamata</taxon>
        <taxon>Bifurcata</taxon>
        <taxon>Unidentata</taxon>
        <taxon>Episquamata</taxon>
        <taxon>Toxicofera</taxon>
        <taxon>Serpentes</taxon>
        <taxon>Colubroidea</taxon>
        <taxon>Viperidae</taxon>
        <taxon>Crotalinae</taxon>
        <taxon>Crotalus</taxon>
    </lineage>
</organism>
<evidence type="ECO:0000256" key="7">
    <source>
        <dbReference type="SAM" id="Phobius"/>
    </source>
</evidence>
<dbReference type="Pfam" id="PF00860">
    <property type="entry name" value="Xan_ur_permease"/>
    <property type="match status" value="1"/>
</dbReference>
<proteinExistence type="inferred from homology"/>
<feature type="transmembrane region" description="Helical" evidence="7">
    <location>
        <begin position="775"/>
        <end position="795"/>
    </location>
</feature>
<keyword evidence="4 7" id="KW-1133">Transmembrane helix</keyword>
<dbReference type="GO" id="GO:0019901">
    <property type="term" value="F:protein kinase binding"/>
    <property type="evidence" value="ECO:0007669"/>
    <property type="project" value="InterPro"/>
</dbReference>
<dbReference type="GO" id="GO:0016020">
    <property type="term" value="C:membrane"/>
    <property type="evidence" value="ECO:0007669"/>
    <property type="project" value="UniProtKB-SubCell"/>
</dbReference>
<feature type="transmembrane region" description="Helical" evidence="7">
    <location>
        <begin position="321"/>
        <end position="343"/>
    </location>
</feature>
<feature type="transmembrane region" description="Helical" evidence="7">
    <location>
        <begin position="562"/>
        <end position="582"/>
    </location>
</feature>
<keyword evidence="3 7" id="KW-0812">Transmembrane</keyword>
<feature type="transmembrane region" description="Helical" evidence="7">
    <location>
        <begin position="669"/>
        <end position="691"/>
    </location>
</feature>
<dbReference type="AlphaFoldDB" id="A0AAW1C816"/>
<evidence type="ECO:0000256" key="1">
    <source>
        <dbReference type="ARBA" id="ARBA00004141"/>
    </source>
</evidence>
<dbReference type="Pfam" id="PF08613">
    <property type="entry name" value="Cyclin"/>
    <property type="match status" value="1"/>
</dbReference>
<evidence type="ECO:0000256" key="4">
    <source>
        <dbReference type="ARBA" id="ARBA00022989"/>
    </source>
</evidence>
<comment type="similarity">
    <text evidence="2">Belongs to the nucleobase:cation symporter-2 (NCS2) (TC 2.A.40) family.</text>
</comment>
<dbReference type="Gene3D" id="1.10.472.10">
    <property type="entry name" value="Cyclin-like"/>
    <property type="match status" value="1"/>
</dbReference>
<dbReference type="GO" id="GO:0022857">
    <property type="term" value="F:transmembrane transporter activity"/>
    <property type="evidence" value="ECO:0007669"/>
    <property type="project" value="InterPro"/>
</dbReference>
<reference evidence="8 9" key="1">
    <citation type="journal article" date="2024" name="Proc. Natl. Acad. Sci. U.S.A.">
        <title>The genetic regulatory architecture and epigenomic basis for age-related changes in rattlesnake venom.</title>
        <authorList>
            <person name="Hogan M.P."/>
            <person name="Holding M.L."/>
            <person name="Nystrom G.S."/>
            <person name="Colston T.J."/>
            <person name="Bartlett D.A."/>
            <person name="Mason A.J."/>
            <person name="Ellsworth S.A."/>
            <person name="Rautsaw R.M."/>
            <person name="Lawrence K.C."/>
            <person name="Strickland J.L."/>
            <person name="He B."/>
            <person name="Fraser P."/>
            <person name="Margres M.J."/>
            <person name="Gilbert D.M."/>
            <person name="Gibbs H.L."/>
            <person name="Parkinson C.L."/>
            <person name="Rokyta D.R."/>
        </authorList>
    </citation>
    <scope>NUCLEOTIDE SEQUENCE [LARGE SCALE GENOMIC DNA]</scope>
    <source>
        <strain evidence="8">DRR0105</strain>
    </source>
</reference>
<dbReference type="EMBL" id="JAOTOJ010000001">
    <property type="protein sequence ID" value="KAK9410455.1"/>
    <property type="molecule type" value="Genomic_DNA"/>
</dbReference>
<feature type="transmembrane region" description="Helical" evidence="7">
    <location>
        <begin position="749"/>
        <end position="769"/>
    </location>
</feature>
<feature type="transmembrane region" description="Helical" evidence="7">
    <location>
        <begin position="807"/>
        <end position="825"/>
    </location>
</feature>
<sequence>MSKEVREERQVRLTAATGRTGRREAAPGLGSFFSKAQASLELPDRWGVGVRRRRRGERQLDLAVTGSHRRSARNRESPPEASPDASSRSSIEMDLDKLFLDEEGAFSLSGFQEFTFLPKHQQLSDRVRKRLYYGWDKDSALDNLSSPVADIAVELLQKAAPSPIRRLQKKYVSHVSREACISPCSMMLALVYIERLRHRDPEYLQQISSSDLFLISMMVASKYLYDEGEEEEVFNDEWGTAGKVDVQTMNMLEMNFLRAIDWSLFTDPKEFFEVLSWLEGRVAEKQGIRRGWFTYTDLCVLLEQTLWQQALGQFYQQVAKLACILGVVYLTGVAAVFASAAVMHHTIHECNVKRKKEIHIMSKANRASQSILSLAQIGSKWPPWPISCLLALQHLLVQVSFLCVFHFLFIAILPKEQLKETPSWDGLLAHNLFACGISTAIQCSLGSRLPLVQAPSFEFLIPAMVLTQQMAPVPRSSLKENSTEALEICAGLDCENRRNPKQLFHELSGAVLVSGLVQMLFGVSGACGWIAHHCGPMVLAPSLSVIGLSAYKPAALLCSENWIVAMLLVLLCVLISQHLASCRLPHCQWSQTKRLSMTFGGPLLHMFSVLLPFSSIWVISGILRPVAIPWDSLHPSTQHLNFSNSTLQSPWLKIPYPGEQGWPVLSTHAIGIGAAMGVTASINSIGCYLLCSKALKNPPPLRHSCNRGLCAEGLGSLLSAVLGSMSGTASSMSNACASTLTQTTSFRSVWIGALACVVLGFSPRLMGFLTTIPLGIHGGVLCVTYSVAVGTGVSYFQYTDIDSGRNIFIVGFTMFMGLLVPKWLFGAPGSLTTGYIPLDLFLLSLLMVPSFITGFLSFFLENTVSGTLQEHGETTDLLVKREMVILESETYRVRKESPREALLLRPVFGSSFLLSDRAGWRLQMIYRLNSFFSLGLQFVFLSLPD</sequence>
<feature type="region of interest" description="Disordered" evidence="6">
    <location>
        <begin position="1"/>
        <end position="30"/>
    </location>
</feature>
<accession>A0AAW1C816</accession>
<feature type="transmembrane region" description="Helical" evidence="7">
    <location>
        <begin position="391"/>
        <end position="413"/>
    </location>
</feature>
<evidence type="ECO:0000313" key="9">
    <source>
        <dbReference type="Proteomes" id="UP001474421"/>
    </source>
</evidence>
<feature type="transmembrane region" description="Helical" evidence="7">
    <location>
        <begin position="507"/>
        <end position="531"/>
    </location>
</feature>
<dbReference type="InterPro" id="IPR006043">
    <property type="entry name" value="NCS2"/>
</dbReference>
<keyword evidence="9" id="KW-1185">Reference proteome</keyword>
<dbReference type="CDD" id="cd20557">
    <property type="entry name" value="CYCLIN_ScPCL1-like"/>
    <property type="match status" value="1"/>
</dbReference>
<feature type="region of interest" description="Disordered" evidence="6">
    <location>
        <begin position="64"/>
        <end position="89"/>
    </location>
</feature>
<evidence type="ECO:0000256" key="6">
    <source>
        <dbReference type="SAM" id="MobiDB-lite"/>
    </source>
</evidence>
<evidence type="ECO:0000256" key="3">
    <source>
        <dbReference type="ARBA" id="ARBA00022692"/>
    </source>
</evidence>
<name>A0AAW1C816_CROAD</name>
<evidence type="ECO:0000313" key="8">
    <source>
        <dbReference type="EMBL" id="KAK9410455.1"/>
    </source>
</evidence>
<feature type="transmembrane region" description="Helical" evidence="7">
    <location>
        <begin position="840"/>
        <end position="860"/>
    </location>
</feature>
<feature type="compositionally biased region" description="Basic and acidic residues" evidence="6">
    <location>
        <begin position="1"/>
        <end position="11"/>
    </location>
</feature>
<protein>
    <submittedName>
        <fullName evidence="8">Solute carrier family 23 member 3</fullName>
    </submittedName>
</protein>
<evidence type="ECO:0000256" key="2">
    <source>
        <dbReference type="ARBA" id="ARBA00008821"/>
    </source>
</evidence>
<dbReference type="InterPro" id="IPR013922">
    <property type="entry name" value="Cyclin_PHO80-like"/>
</dbReference>
<feature type="transmembrane region" description="Helical" evidence="7">
    <location>
        <begin position="603"/>
        <end position="623"/>
    </location>
</feature>